<feature type="region of interest" description="Disordered" evidence="1">
    <location>
        <begin position="351"/>
        <end position="380"/>
    </location>
</feature>
<keyword evidence="2" id="KW-0812">Transmembrane</keyword>
<reference evidence="5 6" key="1">
    <citation type="journal article" date="2014" name="BMC Genomics">
        <title>Adaptive genomic structural variation in the grape powdery mildew pathogen, Erysiphe necator.</title>
        <authorList>
            <person name="Jones L."/>
            <person name="Riaz S."/>
            <person name="Morales-Cruz A."/>
            <person name="Amrine K.C."/>
            <person name="McGuire B."/>
            <person name="Gubler W.D."/>
            <person name="Walker M.A."/>
            <person name="Cantu D."/>
        </authorList>
    </citation>
    <scope>NUCLEOTIDE SEQUENCE [LARGE SCALE GENOMIC DNA]</scope>
    <source>
        <strain evidence="6">c</strain>
    </source>
</reference>
<evidence type="ECO:0000256" key="3">
    <source>
        <dbReference type="SAM" id="SignalP"/>
    </source>
</evidence>
<dbReference type="Pfam" id="PF24854">
    <property type="entry name" value="DUF7728"/>
    <property type="match status" value="1"/>
</dbReference>
<dbReference type="AlphaFoldDB" id="A0A0B1P2V2"/>
<feature type="compositionally biased region" description="Polar residues" evidence="1">
    <location>
        <begin position="354"/>
        <end position="372"/>
    </location>
</feature>
<dbReference type="InterPro" id="IPR056145">
    <property type="entry name" value="DUF7728"/>
</dbReference>
<feature type="chain" id="PRO_5002058841" description="DUF7728 domain-containing protein" evidence="3">
    <location>
        <begin position="19"/>
        <end position="380"/>
    </location>
</feature>
<sequence length="380" mass="43239">MTNRPLVVSVLFACLSHAFLLPPSISTDEINLIESLYTQDFGPTDQWLVEMDYPPTAGSPISMGDMRSDQAKSIVELNFTVQQHKNTDQLLLNQLPIYPITSKSQDIIKPFTVSHRVKNDDKTWKKVSLADFGYLITVIPNPQDVRRQKVEEIAMKIDLFKMNDNLFDKIHTIDMQLLSIPSGKLMIQVPQKEKSKSLNSIKPEPKRKCSSFLCKAEMGVLNVFSKTKGALKPCHKVTQLQDLHNQRNSTPHPHPHHHKTQLLHNHHHMNKNHPSSEFQNHNAQQKKDNFFIKTILPFLSPELVAVLIGATSALAAMLLGFIAINTWAYLRRRKANDYTLIQQSNIEDMENEFPSENYSPGLGSNLQGSNTERISEKMDQ</sequence>
<keyword evidence="2" id="KW-0472">Membrane</keyword>
<gene>
    <name evidence="5" type="ORF">EV44_g0463</name>
</gene>
<feature type="transmembrane region" description="Helical" evidence="2">
    <location>
        <begin position="303"/>
        <end position="324"/>
    </location>
</feature>
<evidence type="ECO:0000256" key="1">
    <source>
        <dbReference type="SAM" id="MobiDB-lite"/>
    </source>
</evidence>
<proteinExistence type="predicted"/>
<feature type="region of interest" description="Disordered" evidence="1">
    <location>
        <begin position="246"/>
        <end position="281"/>
    </location>
</feature>
<evidence type="ECO:0000313" key="6">
    <source>
        <dbReference type="Proteomes" id="UP000030854"/>
    </source>
</evidence>
<comment type="caution">
    <text evidence="5">The sequence shown here is derived from an EMBL/GenBank/DDBJ whole genome shotgun (WGS) entry which is preliminary data.</text>
</comment>
<protein>
    <recommendedName>
        <fullName evidence="4">DUF7728 domain-containing protein</fullName>
    </recommendedName>
</protein>
<evidence type="ECO:0000259" key="4">
    <source>
        <dbReference type="Pfam" id="PF24854"/>
    </source>
</evidence>
<feature type="compositionally biased region" description="Basic residues" evidence="1">
    <location>
        <begin position="253"/>
        <end position="271"/>
    </location>
</feature>
<feature type="signal peptide" evidence="3">
    <location>
        <begin position="1"/>
        <end position="18"/>
    </location>
</feature>
<organism evidence="5 6">
    <name type="scientific">Uncinula necator</name>
    <name type="common">Grape powdery mildew</name>
    <dbReference type="NCBI Taxonomy" id="52586"/>
    <lineage>
        <taxon>Eukaryota</taxon>
        <taxon>Fungi</taxon>
        <taxon>Dikarya</taxon>
        <taxon>Ascomycota</taxon>
        <taxon>Pezizomycotina</taxon>
        <taxon>Leotiomycetes</taxon>
        <taxon>Erysiphales</taxon>
        <taxon>Erysiphaceae</taxon>
        <taxon>Erysiphe</taxon>
    </lineage>
</organism>
<evidence type="ECO:0000313" key="5">
    <source>
        <dbReference type="EMBL" id="KHJ31655.1"/>
    </source>
</evidence>
<dbReference type="HOGENOM" id="CLU_728011_0_0_1"/>
<dbReference type="Proteomes" id="UP000030854">
    <property type="component" value="Unassembled WGS sequence"/>
</dbReference>
<keyword evidence="6" id="KW-1185">Reference proteome</keyword>
<feature type="domain" description="DUF7728" evidence="4">
    <location>
        <begin position="64"/>
        <end position="191"/>
    </location>
</feature>
<keyword evidence="3" id="KW-0732">Signal</keyword>
<dbReference type="PANTHER" id="PTHR40622:SF1">
    <property type="match status" value="1"/>
</dbReference>
<dbReference type="OMA" id="ELACPGC"/>
<dbReference type="EMBL" id="JNVN01002694">
    <property type="protein sequence ID" value="KHJ31655.1"/>
    <property type="molecule type" value="Genomic_DNA"/>
</dbReference>
<dbReference type="PANTHER" id="PTHR40622">
    <property type="match status" value="1"/>
</dbReference>
<accession>A0A0B1P2V2</accession>
<keyword evidence="2" id="KW-1133">Transmembrane helix</keyword>
<name>A0A0B1P2V2_UNCNE</name>
<evidence type="ECO:0000256" key="2">
    <source>
        <dbReference type="SAM" id="Phobius"/>
    </source>
</evidence>